<gene>
    <name evidence="1" type="ORF">MOQ_007883</name>
</gene>
<evidence type="ECO:0000313" key="1">
    <source>
        <dbReference type="EMBL" id="EKF28370.1"/>
    </source>
</evidence>
<dbReference type="OrthoDB" id="244384at2759"/>
<dbReference type="EMBL" id="AHKC01015862">
    <property type="protein sequence ID" value="EKF28370.1"/>
    <property type="molecule type" value="Genomic_DNA"/>
</dbReference>
<dbReference type="InterPro" id="IPR032675">
    <property type="entry name" value="LRR_dom_sf"/>
</dbReference>
<dbReference type="InterPro" id="IPR001611">
    <property type="entry name" value="Leu-rich_rpt"/>
</dbReference>
<dbReference type="AlphaFoldDB" id="K2MMK7"/>
<comment type="caution">
    <text evidence="1">The sequence shown here is derived from an EMBL/GenBank/DDBJ whole genome shotgun (WGS) entry which is preliminary data.</text>
</comment>
<accession>K2MMK7</accession>
<organism evidence="1 2">
    <name type="scientific">Trypanosoma cruzi marinkellei</name>
    <dbReference type="NCBI Taxonomy" id="85056"/>
    <lineage>
        <taxon>Eukaryota</taxon>
        <taxon>Discoba</taxon>
        <taxon>Euglenozoa</taxon>
        <taxon>Kinetoplastea</taxon>
        <taxon>Metakinetoplastina</taxon>
        <taxon>Trypanosomatida</taxon>
        <taxon>Trypanosomatidae</taxon>
        <taxon>Trypanosoma</taxon>
        <taxon>Schizotrypanum</taxon>
    </lineage>
</organism>
<evidence type="ECO:0000313" key="2">
    <source>
        <dbReference type="Proteomes" id="UP000007350"/>
    </source>
</evidence>
<dbReference type="GO" id="GO:0031146">
    <property type="term" value="P:SCF-dependent proteasomal ubiquitin-dependent protein catabolic process"/>
    <property type="evidence" value="ECO:0007669"/>
    <property type="project" value="TreeGrafter"/>
</dbReference>
<dbReference type="Pfam" id="PF13516">
    <property type="entry name" value="LRR_6"/>
    <property type="match status" value="1"/>
</dbReference>
<dbReference type="GO" id="GO:0019005">
    <property type="term" value="C:SCF ubiquitin ligase complex"/>
    <property type="evidence" value="ECO:0007669"/>
    <property type="project" value="TreeGrafter"/>
</dbReference>
<dbReference type="Gene3D" id="3.80.10.10">
    <property type="entry name" value="Ribonuclease Inhibitor"/>
    <property type="match status" value="2"/>
</dbReference>
<reference evidence="1 2" key="1">
    <citation type="journal article" date="2012" name="BMC Genomics">
        <title>Comparative genomic analysis of human infective Trypanosoma cruzi lineages with the bat-restricted subspecies T. cruzi marinkellei.</title>
        <authorList>
            <person name="Franzen O."/>
            <person name="Talavera-Lopez C."/>
            <person name="Ochaya S."/>
            <person name="Butler C.E."/>
            <person name="Messenger L.A."/>
            <person name="Lewis M.D."/>
            <person name="Llewellyn M.S."/>
            <person name="Marinkelle C.J."/>
            <person name="Tyler K.M."/>
            <person name="Miles M.A."/>
            <person name="Andersson B."/>
        </authorList>
    </citation>
    <scope>NUCLEOTIDE SEQUENCE [LARGE SCALE GENOMIC DNA]</scope>
    <source>
        <strain evidence="1 2">B7</strain>
    </source>
</reference>
<name>K2MMK7_TRYCR</name>
<dbReference type="PANTHER" id="PTHR13318">
    <property type="entry name" value="PARTNER OF PAIRED, ISOFORM B-RELATED"/>
    <property type="match status" value="1"/>
</dbReference>
<sequence length="438" mass="47835">MRRRQHQTDGNKTIVKMGVVGENMHAKEHRPRGCSLDGPLYDISGYLLSHPLAFLAASPTTRQVVERIVCEPLLRSAVTHRTGKSQLEGELWLPHSGAWCGQLSNLKYTLWWIRRQADANDGKLAALFFAYRSSIEDLTDVKDLRGLRCLFIPEAILLNKTLSPLASCATLEHLWLRSCRSLTRVEALSHLHSLKSLDLSRTGVTDDGLLALNACHLLEEVDLSGCAFICALPFMKSMGCLRVLKLRNSGITDRAISAIGAATALVHLDIAGCFLVTSLNPLGGLKRLEWMNTSWCGVRDGGVEGLSCCDNLEYLSMARCWDIKNVNALGVLSKLQILDLCGTNVDDEGIAGLSHSASLCSLNLSDCFCICSVRALAAMPSLKEMDVSYTAVTEESLSLLPSWVRVVRNPVCVLSPNDSITFFRSPTAPLLSIPPSVG</sequence>
<proteinExistence type="predicted"/>
<dbReference type="Proteomes" id="UP000007350">
    <property type="component" value="Unassembled WGS sequence"/>
</dbReference>
<dbReference type="SUPFAM" id="SSF52058">
    <property type="entry name" value="L domain-like"/>
    <property type="match status" value="1"/>
</dbReference>
<protein>
    <submittedName>
        <fullName evidence="1">Leucine-rich repeat protein (LRRP), putative</fullName>
    </submittedName>
</protein>
<keyword evidence="2" id="KW-1185">Reference proteome</keyword>